<reference evidence="1" key="1">
    <citation type="journal article" date="2009" name="PLoS Genet.">
        <title>Sequencing, mapping, and analysis of 27,455 maize full-length cDNAs.</title>
        <authorList>
            <person name="Soderlund C."/>
            <person name="Descour A."/>
            <person name="Kudrna D."/>
            <person name="Bomhoff M."/>
            <person name="Boyd L."/>
            <person name="Currie J."/>
            <person name="Angelova A."/>
            <person name="Collura K."/>
            <person name="Wissotski M."/>
            <person name="Ashley E."/>
            <person name="Morrow D."/>
            <person name="Fernandes J."/>
            <person name="Walbot V."/>
            <person name="Yu Y."/>
        </authorList>
    </citation>
    <scope>NUCLEOTIDE SEQUENCE</scope>
    <source>
        <strain evidence="1">B73</strain>
    </source>
</reference>
<accession>C4J6J1</accession>
<reference evidence="1" key="2">
    <citation type="submission" date="2012-06" db="EMBL/GenBank/DDBJ databases">
        <authorList>
            <person name="Yu Y."/>
            <person name="Currie J."/>
            <person name="Lomeli R."/>
            <person name="Angelova A."/>
            <person name="Collura K."/>
            <person name="Wissotski M."/>
            <person name="Campos D."/>
            <person name="Kudrna D."/>
            <person name="Golser W."/>
            <person name="Ashely E."/>
            <person name="Descour A."/>
            <person name="Fernandes J."/>
            <person name="Soderlund C."/>
            <person name="Walbot V."/>
        </authorList>
    </citation>
    <scope>NUCLEOTIDE SEQUENCE</scope>
    <source>
        <strain evidence="1">B73</strain>
    </source>
</reference>
<proteinExistence type="evidence at transcript level"/>
<evidence type="ECO:0000313" key="1">
    <source>
        <dbReference type="EMBL" id="ACR36791.1"/>
    </source>
</evidence>
<organism evidence="1">
    <name type="scientific">Zea mays</name>
    <name type="common">Maize</name>
    <dbReference type="NCBI Taxonomy" id="4577"/>
    <lineage>
        <taxon>Eukaryota</taxon>
        <taxon>Viridiplantae</taxon>
        <taxon>Streptophyta</taxon>
        <taxon>Embryophyta</taxon>
        <taxon>Tracheophyta</taxon>
        <taxon>Spermatophyta</taxon>
        <taxon>Magnoliopsida</taxon>
        <taxon>Liliopsida</taxon>
        <taxon>Poales</taxon>
        <taxon>Poaceae</taxon>
        <taxon>PACMAD clade</taxon>
        <taxon>Panicoideae</taxon>
        <taxon>Andropogonodae</taxon>
        <taxon>Andropogoneae</taxon>
        <taxon>Tripsacinae</taxon>
        <taxon>Zea</taxon>
    </lineage>
</organism>
<dbReference type="AlphaFoldDB" id="C4J6J1"/>
<protein>
    <submittedName>
        <fullName evidence="1">Uncharacterized protein</fullName>
    </submittedName>
</protein>
<sequence>MKQIKPPCLSQFKALLQIPNSVLEYYLDKKKIQAESFQTLQMSIYTNHIATKACTAQYIAKQPMGHNQTQLPQKTQLQIYVLSGTAPRAAMLGARDRIGPVASKATPHSYTGLASKKMMI</sequence>
<dbReference type="EMBL" id="BT086438">
    <property type="protein sequence ID" value="ACR36791.1"/>
    <property type="molecule type" value="mRNA"/>
</dbReference>
<name>C4J6J1_MAIZE</name>